<evidence type="ECO:0000313" key="1">
    <source>
        <dbReference type="EMBL" id="UPK97059.1"/>
    </source>
</evidence>
<evidence type="ECO:0000313" key="2">
    <source>
        <dbReference type="Proteomes" id="UP000830768"/>
    </source>
</evidence>
<dbReference type="Proteomes" id="UP000830768">
    <property type="component" value="Chromosome 6"/>
</dbReference>
<gene>
    <name evidence="1" type="ORF">LCI18_007994</name>
</gene>
<organism evidence="1 2">
    <name type="scientific">Fusarium solani subsp. cucurbitae</name>
    <name type="common">Neocosmosporum cucurbitae</name>
    <dbReference type="NCBI Taxonomy" id="2747967"/>
    <lineage>
        <taxon>Eukaryota</taxon>
        <taxon>Fungi</taxon>
        <taxon>Dikarya</taxon>
        <taxon>Ascomycota</taxon>
        <taxon>Pezizomycotina</taxon>
        <taxon>Sordariomycetes</taxon>
        <taxon>Hypocreomycetidae</taxon>
        <taxon>Hypocreales</taxon>
        <taxon>Nectriaceae</taxon>
        <taxon>Fusarium</taxon>
        <taxon>Fusarium solani species complex</taxon>
    </lineage>
</organism>
<proteinExistence type="predicted"/>
<accession>A0ACD3Z6Z9</accession>
<reference evidence="1" key="1">
    <citation type="submission" date="2021-11" db="EMBL/GenBank/DDBJ databases">
        <title>Fusarium solani-melongenae Genome sequencing and assembly.</title>
        <authorList>
            <person name="Xie S."/>
            <person name="Huang L."/>
            <person name="Zhang X."/>
        </authorList>
    </citation>
    <scope>NUCLEOTIDE SEQUENCE</scope>
    <source>
        <strain evidence="1">CRI 24-3</strain>
    </source>
</reference>
<dbReference type="EMBL" id="CP090035">
    <property type="protein sequence ID" value="UPK97059.1"/>
    <property type="molecule type" value="Genomic_DNA"/>
</dbReference>
<name>A0ACD3Z6Z9_FUSSC</name>
<keyword evidence="2" id="KW-1185">Reference proteome</keyword>
<protein>
    <submittedName>
        <fullName evidence="1">Uncharacterized protein</fullName>
    </submittedName>
</protein>
<sequence>MSRHPFIARFGLSSIHKFSFRIASILISTTIRLHYVRPLFSQTIHVLDSLPPGHAVRTIMSSSNTLQIGISERLGTFIEYTSLIIASLIVTLTWNWELALITLSGFVVIVLTVGTLFPLTVKGQARQTQSEGEAAGLSSEAFASIRMVMACGACAAADGGQFFGVFATIAITFWYGTLIFTMGRLDDVGVIIV</sequence>